<dbReference type="PANTHER" id="PTHR41771">
    <property type="entry name" value="MEMBRANE PROTEIN-RELATED"/>
    <property type="match status" value="1"/>
</dbReference>
<reference evidence="2 3" key="1">
    <citation type="journal article" date="2015" name="Genome Announc.">
        <title>Expanding the biotechnology potential of lactobacilli through comparative genomics of 213 strains and associated genera.</title>
        <authorList>
            <person name="Sun Z."/>
            <person name="Harris H.M."/>
            <person name="McCann A."/>
            <person name="Guo C."/>
            <person name="Argimon S."/>
            <person name="Zhang W."/>
            <person name="Yang X."/>
            <person name="Jeffery I.B."/>
            <person name="Cooney J.C."/>
            <person name="Kagawa T.F."/>
            <person name="Liu W."/>
            <person name="Song Y."/>
            <person name="Salvetti E."/>
            <person name="Wrobel A."/>
            <person name="Rasinkangas P."/>
            <person name="Parkhill J."/>
            <person name="Rea M.C."/>
            <person name="O'Sullivan O."/>
            <person name="Ritari J."/>
            <person name="Douillard F.P."/>
            <person name="Paul Ross R."/>
            <person name="Yang R."/>
            <person name="Briner A.E."/>
            <person name="Felis G.E."/>
            <person name="de Vos W.M."/>
            <person name="Barrangou R."/>
            <person name="Klaenhammer T.R."/>
            <person name="Caufield P.W."/>
            <person name="Cui Y."/>
            <person name="Zhang H."/>
            <person name="O'Toole P.W."/>
        </authorList>
    </citation>
    <scope>NUCLEOTIDE SEQUENCE [LARGE SCALE GENOMIC DNA]</scope>
    <source>
        <strain evidence="2 3">DSM 20605</strain>
    </source>
</reference>
<keyword evidence="1" id="KW-1133">Transmembrane helix</keyword>
<keyword evidence="3" id="KW-1185">Reference proteome</keyword>
<evidence type="ECO:0000313" key="3">
    <source>
        <dbReference type="Proteomes" id="UP000051576"/>
    </source>
</evidence>
<gene>
    <name evidence="2" type="ORF">FD21_GL001310</name>
</gene>
<dbReference type="PANTHER" id="PTHR41771:SF1">
    <property type="entry name" value="MEMBRANE PROTEIN"/>
    <property type="match status" value="1"/>
</dbReference>
<dbReference type="EMBL" id="AYYX01000038">
    <property type="protein sequence ID" value="KRM87317.1"/>
    <property type="molecule type" value="Genomic_DNA"/>
</dbReference>
<comment type="caution">
    <text evidence="2">The sequence shown here is derived from an EMBL/GenBank/DDBJ whole genome shotgun (WGS) entry which is preliminary data.</text>
</comment>
<dbReference type="Proteomes" id="UP000051576">
    <property type="component" value="Unassembled WGS sequence"/>
</dbReference>
<dbReference type="InterPro" id="IPR012507">
    <property type="entry name" value="YibE_F"/>
</dbReference>
<dbReference type="PATRIC" id="fig|1133569.4.peg.1444"/>
<evidence type="ECO:0008006" key="4">
    <source>
        <dbReference type="Google" id="ProtNLM"/>
    </source>
</evidence>
<name>A0A0R2C7V7_9LACO</name>
<sequence>MFIGGGLLIFFLARNDAFLYQQPIIRIIKVENSQPQKITDEYGNHDQQVDQKLTGKVLNGKYRGQIFHFKNTFTKSHGEDQQFTTGQDVFVNYYHQHRKSKPTVTIINYKRDAYLFLLIWLLLAALFLVMKLTGIKAIISVAINFVLFLVLVQLDITWNITNFFWIFAAGAILFTAISLLIVIGFNQQSLVTFIAVSSATALALGLSYLVTQLTHDSGMHYEALDFATQQPKQLFLASTLIGLLGTVMDASTDIVSTLFELKQSQPKIAFKQLFLSGRQVGRSIMGPLINVLLLVFFTETFALATLYFRTGNSVGYTFEWTMSLGFVQAIISGIGITLTIPMASLLAAWRLEWMNK</sequence>
<accession>A0A0R2C7V7</accession>
<keyword evidence="1" id="KW-0812">Transmembrane</keyword>
<feature type="transmembrane region" description="Helical" evidence="1">
    <location>
        <begin position="326"/>
        <end position="349"/>
    </location>
</feature>
<protein>
    <recommendedName>
        <fullName evidence="4">Multitransmembrane protein</fullName>
    </recommendedName>
</protein>
<dbReference type="Pfam" id="PF07907">
    <property type="entry name" value="YibE_F"/>
    <property type="match status" value="1"/>
</dbReference>
<keyword evidence="1" id="KW-0472">Membrane</keyword>
<feature type="transmembrane region" description="Helical" evidence="1">
    <location>
        <begin position="190"/>
        <end position="210"/>
    </location>
</feature>
<feature type="transmembrane region" description="Helical" evidence="1">
    <location>
        <begin position="280"/>
        <end position="306"/>
    </location>
</feature>
<organism evidence="2 3">
    <name type="scientific">Liquorilactobacillus vini DSM 20605</name>
    <dbReference type="NCBI Taxonomy" id="1133569"/>
    <lineage>
        <taxon>Bacteria</taxon>
        <taxon>Bacillati</taxon>
        <taxon>Bacillota</taxon>
        <taxon>Bacilli</taxon>
        <taxon>Lactobacillales</taxon>
        <taxon>Lactobacillaceae</taxon>
        <taxon>Liquorilactobacillus</taxon>
    </lineage>
</organism>
<feature type="transmembrane region" description="Helical" evidence="1">
    <location>
        <begin position="113"/>
        <end position="130"/>
    </location>
</feature>
<evidence type="ECO:0000256" key="1">
    <source>
        <dbReference type="SAM" id="Phobius"/>
    </source>
</evidence>
<dbReference type="eggNOG" id="COG5438">
    <property type="taxonomic scope" value="Bacteria"/>
</dbReference>
<feature type="transmembrane region" description="Helical" evidence="1">
    <location>
        <begin position="162"/>
        <end position="183"/>
    </location>
</feature>
<proteinExistence type="predicted"/>
<dbReference type="STRING" id="1133569.FD21_GL001310"/>
<evidence type="ECO:0000313" key="2">
    <source>
        <dbReference type="EMBL" id="KRM87317.1"/>
    </source>
</evidence>
<dbReference type="AlphaFoldDB" id="A0A0R2C7V7"/>
<feature type="transmembrane region" description="Helical" evidence="1">
    <location>
        <begin position="137"/>
        <end position="156"/>
    </location>
</feature>